<comment type="pathway">
    <text evidence="1">Siderophore biosynthesis.</text>
</comment>
<dbReference type="Gene3D" id="3.40.630.30">
    <property type="match status" value="1"/>
</dbReference>
<keyword evidence="2" id="KW-0046">Antibiotic resistance</keyword>
<proteinExistence type="predicted"/>
<dbReference type="eggNOG" id="COG1670">
    <property type="taxonomic scope" value="Bacteria"/>
</dbReference>
<reference evidence="5" key="1">
    <citation type="journal article" date="2010" name="ISME J.">
        <title>The complete genome sequence of the algal symbiont Dinoroseobacter shibae: a hitchhiker's guide to life in the sea.</title>
        <authorList>
            <person name="Wagner-Dobler I."/>
            <person name="Ballhausen B."/>
            <person name="Berger M."/>
            <person name="Brinkhoff T."/>
            <person name="Buchholz I."/>
            <person name="Bunk B."/>
            <person name="Cypionka H."/>
            <person name="Daniel R."/>
            <person name="Drepper T."/>
            <person name="Gerdts G."/>
            <person name="Hahnke S."/>
            <person name="Han C."/>
            <person name="Jahn D."/>
            <person name="Kalhoefer D."/>
            <person name="Kiss H."/>
            <person name="Klenk H.P."/>
            <person name="Kyrpides N."/>
            <person name="Liebl W."/>
            <person name="Liesegang H."/>
            <person name="Meincke L."/>
            <person name="Pati A."/>
            <person name="Petersen J."/>
            <person name="Piekarski T."/>
            <person name="Pommerenke C."/>
            <person name="Pradella S."/>
            <person name="Pukall R."/>
            <person name="Rabus R."/>
            <person name="Stackebrandt E."/>
            <person name="Thole S."/>
            <person name="Thompson L."/>
            <person name="Tielen P."/>
            <person name="Tomasch J."/>
            <person name="von Jan M."/>
            <person name="Wanphrut N."/>
            <person name="Wichels A."/>
            <person name="Zech H."/>
            <person name="Simon M."/>
        </authorList>
    </citation>
    <scope>NUCLEOTIDE SEQUENCE [LARGE SCALE GENOMIC DNA]</scope>
    <source>
        <strain evidence="5">DSM 16493 / NCIMB 14021 / DFL 12</strain>
    </source>
</reference>
<dbReference type="PROSITE" id="PS51186">
    <property type="entry name" value="GNAT"/>
    <property type="match status" value="1"/>
</dbReference>
<evidence type="ECO:0000256" key="2">
    <source>
        <dbReference type="ARBA" id="ARBA00023251"/>
    </source>
</evidence>
<dbReference type="SMART" id="SM01006">
    <property type="entry name" value="AlcB"/>
    <property type="match status" value="1"/>
</dbReference>
<dbReference type="InterPro" id="IPR016181">
    <property type="entry name" value="Acyl_CoA_acyltransferase"/>
</dbReference>
<dbReference type="InterPro" id="IPR000182">
    <property type="entry name" value="GNAT_dom"/>
</dbReference>
<dbReference type="AlphaFoldDB" id="A8LQZ9"/>
<dbReference type="PANTHER" id="PTHR31438">
    <property type="entry name" value="LYSINE N-ACYLTRANSFERASE C17G9.06C-RELATED"/>
    <property type="match status" value="1"/>
</dbReference>
<dbReference type="EMBL" id="CP000830">
    <property type="protein sequence ID" value="ABV92542.1"/>
    <property type="molecule type" value="Genomic_DNA"/>
</dbReference>
<dbReference type="SUPFAM" id="SSF55729">
    <property type="entry name" value="Acyl-CoA N-acyltransferases (Nat)"/>
    <property type="match status" value="1"/>
</dbReference>
<dbReference type="OrthoDB" id="9814648at2"/>
<dbReference type="KEGG" id="dsh:Dshi_0797"/>
<dbReference type="PANTHER" id="PTHR31438:SF1">
    <property type="entry name" value="LYSINE N-ACYLTRANSFERASE C17G9.06C-RELATED"/>
    <property type="match status" value="1"/>
</dbReference>
<dbReference type="EC" id="2.3.1.-" evidence="4"/>
<dbReference type="HOGENOM" id="CLU_013985_12_0_5"/>
<dbReference type="GO" id="GO:0019290">
    <property type="term" value="P:siderophore biosynthetic process"/>
    <property type="evidence" value="ECO:0007669"/>
    <property type="project" value="InterPro"/>
</dbReference>
<evidence type="ECO:0000313" key="4">
    <source>
        <dbReference type="EMBL" id="ABV92542.1"/>
    </source>
</evidence>
<dbReference type="Proteomes" id="UP000006833">
    <property type="component" value="Chromosome"/>
</dbReference>
<evidence type="ECO:0000259" key="3">
    <source>
        <dbReference type="PROSITE" id="PS51186"/>
    </source>
</evidence>
<keyword evidence="5" id="KW-1185">Reference proteome</keyword>
<dbReference type="RefSeq" id="WP_012177474.1">
    <property type="nucleotide sequence ID" value="NC_009952.1"/>
</dbReference>
<dbReference type="GO" id="GO:0046677">
    <property type="term" value="P:response to antibiotic"/>
    <property type="evidence" value="ECO:0007669"/>
    <property type="project" value="UniProtKB-KW"/>
</dbReference>
<dbReference type="GO" id="GO:0016410">
    <property type="term" value="F:N-acyltransferase activity"/>
    <property type="evidence" value="ECO:0007669"/>
    <property type="project" value="TreeGrafter"/>
</dbReference>
<dbReference type="InterPro" id="IPR019432">
    <property type="entry name" value="Acyltransferase_MbtK/IucB-like"/>
</dbReference>
<organism evidence="4 5">
    <name type="scientific">Dinoroseobacter shibae (strain DSM 16493 / NCIMB 14021 / DFL 12)</name>
    <dbReference type="NCBI Taxonomy" id="398580"/>
    <lineage>
        <taxon>Bacteria</taxon>
        <taxon>Pseudomonadati</taxon>
        <taxon>Pseudomonadota</taxon>
        <taxon>Alphaproteobacteria</taxon>
        <taxon>Rhodobacterales</taxon>
        <taxon>Roseobacteraceae</taxon>
        <taxon>Dinoroseobacter</taxon>
    </lineage>
</organism>
<gene>
    <name evidence="4" type="ordered locus">Dshi_0797</name>
</gene>
<sequence length="177" mass="19404">MPHEYRFVPVSRDDYPMLRRWLAQPHMAGWWGLPEAEIALIDGDLGAGSCDMRIVWADRPFGFVQDYPVRTYGAPHYGHLPDEARALDMFLGDPAYLGAGHGAGFLKARAAALFAQGTPALAVDPDPENHRAVATFARAGFRPLGMKACEDGAPVLVMDMWPEGLDPGRTADEKDLI</sequence>
<dbReference type="STRING" id="398580.Dshi_0797"/>
<name>A8LQZ9_DINSH</name>
<keyword evidence="4" id="KW-0012">Acyltransferase</keyword>
<evidence type="ECO:0000256" key="1">
    <source>
        <dbReference type="ARBA" id="ARBA00004924"/>
    </source>
</evidence>
<evidence type="ECO:0000313" key="5">
    <source>
        <dbReference type="Proteomes" id="UP000006833"/>
    </source>
</evidence>
<accession>A8LQZ9</accession>
<protein>
    <submittedName>
        <fullName evidence="4">GCN5-related N-acetyltransferase</fullName>
        <ecNumber evidence="4">2.3.1.-</ecNumber>
    </submittedName>
</protein>
<keyword evidence="4" id="KW-0808">Transferase</keyword>
<dbReference type="Pfam" id="PF13523">
    <property type="entry name" value="Acetyltransf_8"/>
    <property type="match status" value="1"/>
</dbReference>
<feature type="domain" description="N-acetyltransferase" evidence="3">
    <location>
        <begin position="5"/>
        <end position="163"/>
    </location>
</feature>